<feature type="domain" description="RNA-binding S4" evidence="6">
    <location>
        <begin position="1"/>
        <end position="64"/>
    </location>
</feature>
<keyword evidence="3 5" id="KW-0694">RNA-binding</keyword>
<evidence type="ECO:0000256" key="3">
    <source>
        <dbReference type="ARBA" id="ARBA00022884"/>
    </source>
</evidence>
<dbReference type="GO" id="GO:0006412">
    <property type="term" value="P:translation"/>
    <property type="evidence" value="ECO:0007669"/>
    <property type="project" value="UniProtKB-KW"/>
</dbReference>
<dbReference type="InterPro" id="IPR036986">
    <property type="entry name" value="S4_RNA-bd_sf"/>
</dbReference>
<dbReference type="Pfam" id="PF01479">
    <property type="entry name" value="S4"/>
    <property type="match status" value="1"/>
</dbReference>
<dbReference type="GO" id="GO:0000049">
    <property type="term" value="F:tRNA binding"/>
    <property type="evidence" value="ECO:0007669"/>
    <property type="project" value="UniProtKB-KW"/>
</dbReference>
<protein>
    <recommendedName>
        <fullName evidence="6">RNA-binding S4 domain-containing protein</fullName>
    </recommendedName>
</protein>
<evidence type="ECO:0000256" key="2">
    <source>
        <dbReference type="ARBA" id="ARBA00022730"/>
    </source>
</evidence>
<dbReference type="PROSITE" id="PS50889">
    <property type="entry name" value="S4"/>
    <property type="match status" value="1"/>
</dbReference>
<accession>A0A9C9EKU6</accession>
<comment type="caution">
    <text evidence="7">The sequence shown here is derived from an EMBL/GenBank/DDBJ whole genome shotgun (WGS) entry which is preliminary data.</text>
</comment>
<evidence type="ECO:0000313" key="7">
    <source>
        <dbReference type="EMBL" id="HEC77894.1"/>
    </source>
</evidence>
<reference evidence="7" key="1">
    <citation type="journal article" date="2020" name="mSystems">
        <title>Genome- and Community-Level Interaction Insights into Carbon Utilization and Element Cycling Functions of Hydrothermarchaeota in Hydrothermal Sediment.</title>
        <authorList>
            <person name="Zhou Z."/>
            <person name="Liu Y."/>
            <person name="Xu W."/>
            <person name="Pan J."/>
            <person name="Luo Z.H."/>
            <person name="Li M."/>
        </authorList>
    </citation>
    <scope>NUCLEOTIDE SEQUENCE</scope>
    <source>
        <strain evidence="7">HyVt-388</strain>
    </source>
</reference>
<keyword evidence="4" id="KW-0648">Protein biosynthesis</keyword>
<dbReference type="SUPFAM" id="SSF55174">
    <property type="entry name" value="Alpha-L RNA-binding motif"/>
    <property type="match status" value="1"/>
</dbReference>
<keyword evidence="1" id="KW-0820">tRNA-binding</keyword>
<evidence type="ECO:0000256" key="1">
    <source>
        <dbReference type="ARBA" id="ARBA00022555"/>
    </source>
</evidence>
<dbReference type="SMART" id="SM00363">
    <property type="entry name" value="S4"/>
    <property type="match status" value="1"/>
</dbReference>
<dbReference type="AlphaFoldDB" id="A0A9C9EKU6"/>
<evidence type="ECO:0000313" key="8">
    <source>
        <dbReference type="Proteomes" id="UP000885826"/>
    </source>
</evidence>
<name>A0A9C9EKU6_UNCW3</name>
<dbReference type="GO" id="GO:0019843">
    <property type="term" value="F:rRNA binding"/>
    <property type="evidence" value="ECO:0007669"/>
    <property type="project" value="UniProtKB-KW"/>
</dbReference>
<sequence length="80" mass="9359">MRIDLFLKKILIFKKRNEAKMMCNKELIKVNGRISKPSRNVRKGDVIEIETFHGLVKLKVLEIPAGNVKKSEADLYYERL</sequence>
<proteinExistence type="predicted"/>
<evidence type="ECO:0000259" key="6">
    <source>
        <dbReference type="SMART" id="SM00363"/>
    </source>
</evidence>
<evidence type="ECO:0000256" key="4">
    <source>
        <dbReference type="ARBA" id="ARBA00022917"/>
    </source>
</evidence>
<dbReference type="EMBL" id="DRIG01000023">
    <property type="protein sequence ID" value="HEC77894.1"/>
    <property type="molecule type" value="Genomic_DNA"/>
</dbReference>
<dbReference type="CDD" id="cd00165">
    <property type="entry name" value="S4"/>
    <property type="match status" value="1"/>
</dbReference>
<evidence type="ECO:0000256" key="5">
    <source>
        <dbReference type="PROSITE-ProRule" id="PRU00182"/>
    </source>
</evidence>
<dbReference type="Gene3D" id="3.10.290.10">
    <property type="entry name" value="RNA-binding S4 domain"/>
    <property type="match status" value="1"/>
</dbReference>
<organism evidence="7 8">
    <name type="scientific">candidate division WOR-3 bacterium</name>
    <dbReference type="NCBI Taxonomy" id="2052148"/>
    <lineage>
        <taxon>Bacteria</taxon>
        <taxon>Bacteria division WOR-3</taxon>
    </lineage>
</organism>
<gene>
    <name evidence="7" type="ORF">ENI34_01965</name>
</gene>
<keyword evidence="2" id="KW-0699">rRNA-binding</keyword>
<dbReference type="InterPro" id="IPR002942">
    <property type="entry name" value="S4_RNA-bd"/>
</dbReference>
<dbReference type="InterPro" id="IPR025490">
    <property type="entry name" value="RqcP"/>
</dbReference>
<dbReference type="Proteomes" id="UP000885826">
    <property type="component" value="Unassembled WGS sequence"/>
</dbReference>
<dbReference type="PIRSF" id="PIRSF038881">
    <property type="entry name" value="RNAbp_HP1423"/>
    <property type="match status" value="1"/>
</dbReference>